<evidence type="ECO:0000313" key="3">
    <source>
        <dbReference type="EMBL" id="NYR15554.1"/>
    </source>
</evidence>
<comment type="caution">
    <text evidence="3">The sequence shown here is derived from an EMBL/GenBank/DDBJ whole genome shotgun (WGS) entry which is preliminary data.</text>
</comment>
<keyword evidence="2" id="KW-0472">Membrane</keyword>
<keyword evidence="2" id="KW-0812">Transmembrane</keyword>
<sequence>MGKSTHPLSLGARPSALWLLAAIAVVLTALTLLWPRPTGGPTPQGPMGGSAPQITTGESEGTAAGYQSAVEELMLVLAKARADPNGVQLLGDVGLSRALAFSAEVLNETALSINGSVYRYAIVRARGPGLEFEPREVEAGGISVAALPAEGTATYTGGRPYRYSIRYGGREHNITLWDIPFTAAGFKATVNTGEVGGDLYWAEITAGSEEIWLVLGR</sequence>
<keyword evidence="4" id="KW-1185">Reference proteome</keyword>
<evidence type="ECO:0000313" key="4">
    <source>
        <dbReference type="Proteomes" id="UP000554766"/>
    </source>
</evidence>
<dbReference type="GeneID" id="5055919"/>
<dbReference type="RefSeq" id="WP_128622237.1">
    <property type="nucleotide sequence ID" value="NZ_JAAVJF010000002.1"/>
</dbReference>
<dbReference type="AlphaFoldDB" id="A0A7L4PAC1"/>
<evidence type="ECO:0000256" key="2">
    <source>
        <dbReference type="SAM" id="Phobius"/>
    </source>
</evidence>
<gene>
    <name evidence="3" type="ORF">HC235_06300</name>
</gene>
<organism evidence="3 4">
    <name type="scientific">Pyrobaculum arsenaticum</name>
    <dbReference type="NCBI Taxonomy" id="121277"/>
    <lineage>
        <taxon>Archaea</taxon>
        <taxon>Thermoproteota</taxon>
        <taxon>Thermoprotei</taxon>
        <taxon>Thermoproteales</taxon>
        <taxon>Thermoproteaceae</taxon>
        <taxon>Pyrobaculum</taxon>
    </lineage>
</organism>
<feature type="transmembrane region" description="Helical" evidence="2">
    <location>
        <begin position="15"/>
        <end position="34"/>
    </location>
</feature>
<proteinExistence type="predicted"/>
<protein>
    <submittedName>
        <fullName evidence="3">Uncharacterized protein</fullName>
    </submittedName>
</protein>
<accession>A0A7L4PAC1</accession>
<dbReference type="Proteomes" id="UP000554766">
    <property type="component" value="Unassembled WGS sequence"/>
</dbReference>
<keyword evidence="2" id="KW-1133">Transmembrane helix</keyword>
<evidence type="ECO:0000256" key="1">
    <source>
        <dbReference type="SAM" id="MobiDB-lite"/>
    </source>
</evidence>
<name>A0A7L4PAC1_9CREN</name>
<feature type="region of interest" description="Disordered" evidence="1">
    <location>
        <begin position="38"/>
        <end position="62"/>
    </location>
</feature>
<reference evidence="3 4" key="1">
    <citation type="journal article" date="2020" name="Nat. Commun.">
        <title>The structures of two archaeal type IV pili illuminate evolutionary relationships.</title>
        <authorList>
            <person name="Wang F."/>
            <person name="Baquero D.P."/>
            <person name="Su Z."/>
            <person name="Beltran L.C."/>
            <person name="Prangishvili D."/>
            <person name="Krupovic M."/>
            <person name="Egelman E.H."/>
        </authorList>
    </citation>
    <scope>NUCLEOTIDE SEQUENCE [LARGE SCALE GENOMIC DNA]</scope>
    <source>
        <strain evidence="3 4">2GA</strain>
    </source>
</reference>
<dbReference type="EMBL" id="JAAVJF010000002">
    <property type="protein sequence ID" value="NYR15554.1"/>
    <property type="molecule type" value="Genomic_DNA"/>
</dbReference>